<sequence>TFIQTFNIPNHDDLVPYLASNGVFIPYPNLNLSNHNILAPHPDLNLSNHEVLVHHSYLNLSNYDTLVLCLDLNLFNCKALILYLEYEAAAYIFERSELLKIANKIAQYDGLKESDDEKPEVLTQQKTI</sequence>
<dbReference type="EMBL" id="CAJVPZ010022237">
    <property type="protein sequence ID" value="CAG8710795.1"/>
    <property type="molecule type" value="Genomic_DNA"/>
</dbReference>
<evidence type="ECO:0000313" key="2">
    <source>
        <dbReference type="Proteomes" id="UP000789396"/>
    </source>
</evidence>
<gene>
    <name evidence="1" type="ORF">RFULGI_LOCUS10829</name>
</gene>
<keyword evidence="2" id="KW-1185">Reference proteome</keyword>
<proteinExistence type="predicted"/>
<comment type="caution">
    <text evidence="1">The sequence shown here is derived from an EMBL/GenBank/DDBJ whole genome shotgun (WGS) entry which is preliminary data.</text>
</comment>
<reference evidence="1" key="1">
    <citation type="submission" date="2021-06" db="EMBL/GenBank/DDBJ databases">
        <authorList>
            <person name="Kallberg Y."/>
            <person name="Tangrot J."/>
            <person name="Rosling A."/>
        </authorList>
    </citation>
    <scope>NUCLEOTIDE SEQUENCE</scope>
    <source>
        <strain evidence="1">IN212</strain>
    </source>
</reference>
<evidence type="ECO:0000313" key="1">
    <source>
        <dbReference type="EMBL" id="CAG8710795.1"/>
    </source>
</evidence>
<dbReference type="AlphaFoldDB" id="A0A9N9HXE2"/>
<accession>A0A9N9HXE2</accession>
<feature type="non-terminal residue" evidence="1">
    <location>
        <position position="1"/>
    </location>
</feature>
<protein>
    <submittedName>
        <fullName evidence="1">18143_t:CDS:1</fullName>
    </submittedName>
</protein>
<dbReference type="Proteomes" id="UP000789396">
    <property type="component" value="Unassembled WGS sequence"/>
</dbReference>
<name>A0A9N9HXE2_9GLOM</name>
<organism evidence="1 2">
    <name type="scientific">Racocetra fulgida</name>
    <dbReference type="NCBI Taxonomy" id="60492"/>
    <lineage>
        <taxon>Eukaryota</taxon>
        <taxon>Fungi</taxon>
        <taxon>Fungi incertae sedis</taxon>
        <taxon>Mucoromycota</taxon>
        <taxon>Glomeromycotina</taxon>
        <taxon>Glomeromycetes</taxon>
        <taxon>Diversisporales</taxon>
        <taxon>Gigasporaceae</taxon>
        <taxon>Racocetra</taxon>
    </lineage>
</organism>